<sequence length="126" mass="14813">MTKPNWQRGYKEVKNVIHNEVGMSKEELTDIFREIAREEVRKIILDNEAFIKDTMHTTMKEIIRMEMDSAISKENYLHVAKEKGIFGQSYTNSFQSYVAGVMKDEILKRMDEQFSVSLTIQQKTED</sequence>
<keyword evidence="1" id="KW-0614">Plasmid</keyword>
<dbReference type="HOGENOM" id="CLU_1978521_0_0_9"/>
<name>A0A0B5AYU6_9BACL</name>
<keyword evidence="2" id="KW-1185">Reference proteome</keyword>
<gene>
    <name evidence="1" type="ORF">JMA_43760</name>
</gene>
<protein>
    <submittedName>
        <fullName evidence="1">Uncharacterized protein</fullName>
    </submittedName>
</protein>
<reference evidence="1 2" key="1">
    <citation type="submission" date="2014-08" db="EMBL/GenBank/DDBJ databases">
        <title>Complete genome of a marine bacteria Jeotgalibacillus malaysiensis.</title>
        <authorList>
            <person name="Yaakop A.S."/>
            <person name="Chan K.-G."/>
            <person name="Goh K.M."/>
        </authorList>
    </citation>
    <scope>NUCLEOTIDE SEQUENCE [LARGE SCALE GENOMIC DNA]</scope>
    <source>
        <strain evidence="1 2">D5</strain>
        <plasmid evidence="2">Plasmid</plasmid>
    </source>
</reference>
<evidence type="ECO:0000313" key="2">
    <source>
        <dbReference type="Proteomes" id="UP000031449"/>
    </source>
</evidence>
<dbReference type="EMBL" id="CP009417">
    <property type="protein sequence ID" value="AJD93693.1"/>
    <property type="molecule type" value="Genomic_DNA"/>
</dbReference>
<dbReference type="KEGG" id="jeo:JMA_43760"/>
<dbReference type="BioCyc" id="JESP1508404:G14D9-13699-MONOMER"/>
<geneLocation type="plasmid" evidence="2"/>
<dbReference type="OrthoDB" id="2663303at2"/>
<dbReference type="AlphaFoldDB" id="A0A0B5AYU6"/>
<accession>A0A0B5AYU6</accession>
<proteinExistence type="predicted"/>
<evidence type="ECO:0000313" key="1">
    <source>
        <dbReference type="EMBL" id="AJD93693.1"/>
    </source>
</evidence>
<organism evidence="1 2">
    <name type="scientific">Jeotgalibacillus malaysiensis</name>
    <dbReference type="NCBI Taxonomy" id="1508404"/>
    <lineage>
        <taxon>Bacteria</taxon>
        <taxon>Bacillati</taxon>
        <taxon>Bacillota</taxon>
        <taxon>Bacilli</taxon>
        <taxon>Bacillales</taxon>
        <taxon>Caryophanaceae</taxon>
        <taxon>Jeotgalibacillus</taxon>
    </lineage>
</organism>
<dbReference type="Proteomes" id="UP000031449">
    <property type="component" value="Plasmid unnamed"/>
</dbReference>